<dbReference type="AlphaFoldDB" id="A0AAD3H5U4"/>
<proteinExistence type="predicted"/>
<organism evidence="2 3">
    <name type="scientific">Chaetoceros tenuissimus</name>
    <dbReference type="NCBI Taxonomy" id="426638"/>
    <lineage>
        <taxon>Eukaryota</taxon>
        <taxon>Sar</taxon>
        <taxon>Stramenopiles</taxon>
        <taxon>Ochrophyta</taxon>
        <taxon>Bacillariophyta</taxon>
        <taxon>Coscinodiscophyceae</taxon>
        <taxon>Chaetocerotophycidae</taxon>
        <taxon>Chaetocerotales</taxon>
        <taxon>Chaetocerotaceae</taxon>
        <taxon>Chaetoceros</taxon>
    </lineage>
</organism>
<accession>A0AAD3H5U4</accession>
<feature type="region of interest" description="Disordered" evidence="1">
    <location>
        <begin position="296"/>
        <end position="333"/>
    </location>
</feature>
<sequence>MTFNNSAPNPQNAFMGIAQPNSMQTMNMNMNMNQQGTNGTTMQTQTPAFPQQMKMMSAPAMANQAQMKMGSAPTMIKQAQMKMASAPAMANQAQMKMASSPALANQANTTSPNVKPPSKVTKVCSACRYDLPKEEYFPNHWYKKDEFSRCKTCCMAGIFSVNEEDPQYYFVGWPKCPLQILLERGLNIEAFEKNFSPAQIGELILRMPDRLHLLKAFEIAGHYGYGGINEGLCCMPGCTKSENLLLCGCCEKAKYCCLEHQQLHWPVHSGRSEEDNNYYFQKHQEALKRGYVMPHQHLPMGNADKTSKDHSNGADLQRDSNGALTNPNKKPRIKNRLDTIAEIALAAENNQDGIRGLSTKFSSSSSSKGFGKLPNRMEFMKQKNLNGNDGYSDSDDVFNESSILFKSSGKAILNTSTTAKDGDTDTELQAGKGKNGETDSTIYTFAGEAITDRTDVRPVVRKSDAALATKFSFAVLAQFCPCGFRESDRQGKRRGLTPGYPGLQCRHCFGADRKGGRFFPSSIKTMADTKKTLMSIKNHLMKCDRCPYEIKDKIMELEPFHEQERRDQKYGSQKAFFTIIWNRIHEDKI</sequence>
<evidence type="ECO:0000313" key="2">
    <source>
        <dbReference type="EMBL" id="GFH51485.1"/>
    </source>
</evidence>
<evidence type="ECO:0000313" key="3">
    <source>
        <dbReference type="Proteomes" id="UP001054902"/>
    </source>
</evidence>
<dbReference type="EMBL" id="BLLK01000045">
    <property type="protein sequence ID" value="GFH51485.1"/>
    <property type="molecule type" value="Genomic_DNA"/>
</dbReference>
<comment type="caution">
    <text evidence="2">The sequence shown here is derived from an EMBL/GenBank/DDBJ whole genome shotgun (WGS) entry which is preliminary data.</text>
</comment>
<gene>
    <name evidence="2" type="ORF">CTEN210_07961</name>
</gene>
<keyword evidence="3" id="KW-1185">Reference proteome</keyword>
<feature type="compositionally biased region" description="Polar residues" evidence="1">
    <location>
        <begin position="319"/>
        <end position="328"/>
    </location>
</feature>
<reference evidence="2 3" key="1">
    <citation type="journal article" date="2021" name="Sci. Rep.">
        <title>The genome of the diatom Chaetoceros tenuissimus carries an ancient integrated fragment of an extant virus.</title>
        <authorList>
            <person name="Hongo Y."/>
            <person name="Kimura K."/>
            <person name="Takaki Y."/>
            <person name="Yoshida Y."/>
            <person name="Baba S."/>
            <person name="Kobayashi G."/>
            <person name="Nagasaki K."/>
            <person name="Hano T."/>
            <person name="Tomaru Y."/>
        </authorList>
    </citation>
    <scope>NUCLEOTIDE SEQUENCE [LARGE SCALE GENOMIC DNA]</scope>
    <source>
        <strain evidence="2 3">NIES-3715</strain>
    </source>
</reference>
<dbReference type="Proteomes" id="UP001054902">
    <property type="component" value="Unassembled WGS sequence"/>
</dbReference>
<feature type="compositionally biased region" description="Basic and acidic residues" evidence="1">
    <location>
        <begin position="305"/>
        <end position="318"/>
    </location>
</feature>
<protein>
    <submittedName>
        <fullName evidence="2">Uncharacterized protein</fullName>
    </submittedName>
</protein>
<evidence type="ECO:0000256" key="1">
    <source>
        <dbReference type="SAM" id="MobiDB-lite"/>
    </source>
</evidence>
<name>A0AAD3H5U4_9STRA</name>